<dbReference type="STRING" id="3818.A0A445ENN8"/>
<evidence type="ECO:0000313" key="1">
    <source>
        <dbReference type="EMBL" id="RYR77077.1"/>
    </source>
</evidence>
<comment type="caution">
    <text evidence="1">The sequence shown here is derived from an EMBL/GenBank/DDBJ whole genome shotgun (WGS) entry which is preliminary data.</text>
</comment>
<protein>
    <recommendedName>
        <fullName evidence="3">DUF4228 domain protein</fullName>
    </recommendedName>
</protein>
<gene>
    <name evidence="1" type="ORF">Ahy_A01g001557</name>
</gene>
<dbReference type="Pfam" id="PF14009">
    <property type="entry name" value="PADRE"/>
    <property type="match status" value="1"/>
</dbReference>
<dbReference type="Gramene" id="arahy.Tifrunner.gnm2.ann2.Ah01g303600.1">
    <property type="protein sequence ID" value="arahy.Tifrunner.gnm2.ann2.Ah01g303600.1-CDS-1"/>
    <property type="gene ID" value="arahy.Tifrunner.gnm2.ann2.Ah01g303600"/>
</dbReference>
<dbReference type="InterPro" id="IPR025322">
    <property type="entry name" value="PADRE_dom"/>
</dbReference>
<evidence type="ECO:0000313" key="2">
    <source>
        <dbReference type="Proteomes" id="UP000289738"/>
    </source>
</evidence>
<reference evidence="1 2" key="1">
    <citation type="submission" date="2019-01" db="EMBL/GenBank/DDBJ databases">
        <title>Sequencing of cultivated peanut Arachis hypogaea provides insights into genome evolution and oil improvement.</title>
        <authorList>
            <person name="Chen X."/>
        </authorList>
    </citation>
    <scope>NUCLEOTIDE SEQUENCE [LARGE SCALE GENOMIC DNA]</scope>
    <source>
        <strain evidence="2">cv. Fuhuasheng</strain>
        <tissue evidence="1">Leaves</tissue>
    </source>
</reference>
<dbReference type="PANTHER" id="PTHR33052">
    <property type="entry name" value="DUF4228 DOMAIN PROTEIN-RELATED"/>
    <property type="match status" value="1"/>
</dbReference>
<dbReference type="Proteomes" id="UP000289738">
    <property type="component" value="Chromosome A01"/>
</dbReference>
<organism evidence="1 2">
    <name type="scientific">Arachis hypogaea</name>
    <name type="common">Peanut</name>
    <dbReference type="NCBI Taxonomy" id="3818"/>
    <lineage>
        <taxon>Eukaryota</taxon>
        <taxon>Viridiplantae</taxon>
        <taxon>Streptophyta</taxon>
        <taxon>Embryophyta</taxon>
        <taxon>Tracheophyta</taxon>
        <taxon>Spermatophyta</taxon>
        <taxon>Magnoliopsida</taxon>
        <taxon>eudicotyledons</taxon>
        <taxon>Gunneridae</taxon>
        <taxon>Pentapetalae</taxon>
        <taxon>rosids</taxon>
        <taxon>fabids</taxon>
        <taxon>Fabales</taxon>
        <taxon>Fabaceae</taxon>
        <taxon>Papilionoideae</taxon>
        <taxon>50 kb inversion clade</taxon>
        <taxon>dalbergioids sensu lato</taxon>
        <taxon>Dalbergieae</taxon>
        <taxon>Pterocarpus clade</taxon>
        <taxon>Arachis</taxon>
    </lineage>
</organism>
<dbReference type="EMBL" id="SDMP01000001">
    <property type="protein sequence ID" value="RYR77077.1"/>
    <property type="molecule type" value="Genomic_DNA"/>
</dbReference>
<accession>A0A445ENN8</accession>
<dbReference type="OrthoDB" id="736928at2759"/>
<evidence type="ECO:0008006" key="3">
    <source>
        <dbReference type="Google" id="ProtNLM"/>
    </source>
</evidence>
<dbReference type="AlphaFoldDB" id="A0A445ENN8"/>
<keyword evidence="2" id="KW-1185">Reference proteome</keyword>
<name>A0A445ENN8_ARAHY</name>
<sequence>MGACFSCGARSSSNFKSIRVVHLNGHVEEFDEPISAGQVIFGVGSSTKQYFVCTAIQLLSSCSSSMSLKEDAQLQPGQIYFMLPYSILHADVSPVDLASLAKRLNAIARTRPCLDYSSNNTNKNKSMKEGFLSCQTQVWNPIITSSPSNSVVGVMGEEKGSVYRVMQQPWKPILDTIKEKSFTKRSESDLQENGSLISSFTWRSESDLQENDLFLQEINGSRQPDRKRCIKYMS</sequence>
<proteinExistence type="predicted"/>